<evidence type="ECO:0000256" key="12">
    <source>
        <dbReference type="ARBA" id="ARBA00034000"/>
    </source>
</evidence>
<evidence type="ECO:0000259" key="16">
    <source>
        <dbReference type="SMART" id="SM00936"/>
    </source>
</evidence>
<dbReference type="SUPFAM" id="SSF56601">
    <property type="entry name" value="beta-lactamase/transpeptidase-like"/>
    <property type="match status" value="1"/>
</dbReference>
<dbReference type="SUPFAM" id="SSF69189">
    <property type="entry name" value="Penicillin-binding protein associated domain"/>
    <property type="match status" value="1"/>
</dbReference>
<comment type="similarity">
    <text evidence="3 15">Belongs to the peptidase S11 family.</text>
</comment>
<keyword evidence="11" id="KW-0961">Cell wall biogenesis/degradation</keyword>
<dbReference type="PANTHER" id="PTHR21581:SF11">
    <property type="entry name" value="D-ALANYL-D-ALANINE CARBOXYPEPTIDASE DACA"/>
    <property type="match status" value="1"/>
</dbReference>
<name>A0A9X2FL55_9LACO</name>
<dbReference type="GO" id="GO:0071555">
    <property type="term" value="P:cell wall organization"/>
    <property type="evidence" value="ECO:0007669"/>
    <property type="project" value="UniProtKB-KW"/>
</dbReference>
<keyword evidence="9" id="KW-0133">Cell shape</keyword>
<dbReference type="Gene3D" id="3.40.710.10">
    <property type="entry name" value="DD-peptidase/beta-lactamase superfamily"/>
    <property type="match status" value="1"/>
</dbReference>
<evidence type="ECO:0000256" key="1">
    <source>
        <dbReference type="ARBA" id="ARBA00003217"/>
    </source>
</evidence>
<feature type="binding site" evidence="14">
    <location>
        <position position="269"/>
    </location>
    <ligand>
        <name>substrate</name>
    </ligand>
</feature>
<dbReference type="InterPro" id="IPR037167">
    <property type="entry name" value="Peptidase_S11_C_sf"/>
</dbReference>
<proteinExistence type="inferred from homology"/>
<evidence type="ECO:0000256" key="7">
    <source>
        <dbReference type="ARBA" id="ARBA00022729"/>
    </source>
</evidence>
<evidence type="ECO:0000256" key="11">
    <source>
        <dbReference type="ARBA" id="ARBA00023316"/>
    </source>
</evidence>
<reference evidence="17 18" key="1">
    <citation type="journal article" date="2023" name="Int. J. Syst. Evol. Microbiol.">
        <title>Ligilactobacillus ubinensis sp. nov., a novel species isolated from the wild ferment of a durian fruit (Durio zibethinus).</title>
        <authorList>
            <person name="Heng Y.C."/>
            <person name="Menon N."/>
            <person name="Chen B."/>
            <person name="Loo B.Z.L."/>
            <person name="Wong G.W.J."/>
            <person name="Lim A.C.H."/>
            <person name="Silvaraju S."/>
            <person name="Kittelmann S."/>
        </authorList>
    </citation>
    <scope>NUCLEOTIDE SEQUENCE [LARGE SCALE GENOMIC DNA]</scope>
    <source>
        <strain evidence="17 18">WILCCON 0076</strain>
    </source>
</reference>
<keyword evidence="18" id="KW-1185">Reference proteome</keyword>
<dbReference type="GO" id="GO:0006508">
    <property type="term" value="P:proteolysis"/>
    <property type="evidence" value="ECO:0007669"/>
    <property type="project" value="UniProtKB-KW"/>
</dbReference>
<evidence type="ECO:0000256" key="4">
    <source>
        <dbReference type="ARBA" id="ARBA00012448"/>
    </source>
</evidence>
<dbReference type="GO" id="GO:0008360">
    <property type="term" value="P:regulation of cell shape"/>
    <property type="evidence" value="ECO:0007669"/>
    <property type="project" value="UniProtKB-KW"/>
</dbReference>
<evidence type="ECO:0000256" key="8">
    <source>
        <dbReference type="ARBA" id="ARBA00022801"/>
    </source>
</evidence>
<organism evidence="17 18">
    <name type="scientific">Ligilactobacillus ubinensis</name>
    <dbReference type="NCBI Taxonomy" id="2876789"/>
    <lineage>
        <taxon>Bacteria</taxon>
        <taxon>Bacillati</taxon>
        <taxon>Bacillota</taxon>
        <taxon>Bacilli</taxon>
        <taxon>Lactobacillales</taxon>
        <taxon>Lactobacillaceae</taxon>
        <taxon>Ligilactobacillus</taxon>
    </lineage>
</organism>
<dbReference type="GO" id="GO:0009252">
    <property type="term" value="P:peptidoglycan biosynthetic process"/>
    <property type="evidence" value="ECO:0007669"/>
    <property type="project" value="UniProtKB-KW"/>
</dbReference>
<dbReference type="PANTHER" id="PTHR21581">
    <property type="entry name" value="D-ALANYL-D-ALANINE CARBOXYPEPTIDASE"/>
    <property type="match status" value="1"/>
</dbReference>
<dbReference type="Pfam" id="PF00768">
    <property type="entry name" value="Peptidase_S11"/>
    <property type="match status" value="1"/>
</dbReference>
<keyword evidence="5 17" id="KW-0121">Carboxypeptidase</keyword>
<dbReference type="GO" id="GO:0009002">
    <property type="term" value="F:serine-type D-Ala-D-Ala carboxypeptidase activity"/>
    <property type="evidence" value="ECO:0007669"/>
    <property type="project" value="UniProtKB-EC"/>
</dbReference>
<dbReference type="InterPro" id="IPR012338">
    <property type="entry name" value="Beta-lactam/transpept-like"/>
</dbReference>
<comment type="function">
    <text evidence="1">Removes C-terminal D-alanyl residues from sugar-peptide cell wall precursors.</text>
</comment>
<evidence type="ECO:0000256" key="2">
    <source>
        <dbReference type="ARBA" id="ARBA00004752"/>
    </source>
</evidence>
<evidence type="ECO:0000313" key="18">
    <source>
        <dbReference type="Proteomes" id="UP001139006"/>
    </source>
</evidence>
<comment type="caution">
    <text evidence="17">The sequence shown here is derived from an EMBL/GenBank/DDBJ whole genome shotgun (WGS) entry which is preliminary data.</text>
</comment>
<evidence type="ECO:0000256" key="14">
    <source>
        <dbReference type="PIRSR" id="PIRSR618044-2"/>
    </source>
</evidence>
<accession>A0A9X2FL55</accession>
<dbReference type="Gene3D" id="2.60.410.10">
    <property type="entry name" value="D-Ala-D-Ala carboxypeptidase, C-terminal domain"/>
    <property type="match status" value="1"/>
</dbReference>
<dbReference type="RefSeq" id="WP_253360903.1">
    <property type="nucleotide sequence ID" value="NZ_JAIULA010000014.1"/>
</dbReference>
<protein>
    <recommendedName>
        <fullName evidence="4">serine-type D-Ala-D-Ala carboxypeptidase</fullName>
        <ecNumber evidence="4">3.4.16.4</ecNumber>
    </recommendedName>
</protein>
<evidence type="ECO:0000256" key="3">
    <source>
        <dbReference type="ARBA" id="ARBA00007164"/>
    </source>
</evidence>
<evidence type="ECO:0000256" key="13">
    <source>
        <dbReference type="PIRSR" id="PIRSR618044-1"/>
    </source>
</evidence>
<comment type="catalytic activity">
    <reaction evidence="12">
        <text>Preferential cleavage: (Ac)2-L-Lys-D-Ala-|-D-Ala. Also transpeptidation of peptidyl-alanyl moieties that are N-acyl substituents of D-alanine.</text>
        <dbReference type="EC" id="3.4.16.4"/>
    </reaction>
</comment>
<keyword evidence="10" id="KW-0573">Peptidoglycan synthesis</keyword>
<gene>
    <name evidence="17" type="ORF">LB941_07760</name>
</gene>
<dbReference type="InterPro" id="IPR015956">
    <property type="entry name" value="Peniciliin-bd_prot_C_sf"/>
</dbReference>
<dbReference type="InterPro" id="IPR018044">
    <property type="entry name" value="Peptidase_S11"/>
</dbReference>
<evidence type="ECO:0000256" key="6">
    <source>
        <dbReference type="ARBA" id="ARBA00022670"/>
    </source>
</evidence>
<dbReference type="PRINTS" id="PR00725">
    <property type="entry name" value="DADACBPTASE1"/>
</dbReference>
<dbReference type="EC" id="3.4.16.4" evidence="4"/>
<dbReference type="Pfam" id="PF07943">
    <property type="entry name" value="PBP5_C"/>
    <property type="match status" value="1"/>
</dbReference>
<feature type="active site" evidence="13">
    <location>
        <position position="142"/>
    </location>
</feature>
<dbReference type="SMART" id="SM00936">
    <property type="entry name" value="PBP5_C"/>
    <property type="match status" value="1"/>
</dbReference>
<feature type="domain" description="Peptidase S11 D-Ala-D-Ala carboxypeptidase A C-terminal" evidence="16">
    <location>
        <begin position="323"/>
        <end position="430"/>
    </location>
</feature>
<sequence>MKFFKNLKKTFIGIITGVTLFTAGAAGFGGIASVSAASLSSNSDSSLSLDVKAAIAVDAKTGQVLYSKNAETALPVASMSKLLTTYLILKAIHSGKLSWDQKITPDSAAQSVSQDTSLSNVPLESGHSYTVRSLYQAMLIYSANGATMALAYKVGGNSYKNFINMMRKQAKEFGITDASIYTANGLTNGEVGDAAYPGASSTAENKFSAKDMAIIATKLLKKYPEVLKTTSITKKYFNNGTGKTLMSNWNWMLKGLAKSYSELPVDGLKTGTSDTAGACFTGTVNKDGHRIITVVLGAQHTSDTDTSRFVQTQKLMSYVYNNYTYTKINSGSTYSSAKTLPVHDGKTLTTNVATGTATHIWLKNSTSSSNLTASVSGKKSLYKDSGLQAPLKKGETVGTYSFKVKGQSLYFLDGSTSLKTNAVTKSATSKANIFVIGWRAITGLFK</sequence>
<dbReference type="Proteomes" id="UP001139006">
    <property type="component" value="Unassembled WGS sequence"/>
</dbReference>
<dbReference type="AlphaFoldDB" id="A0A9X2FL55"/>
<feature type="active site" description="Proton acceptor" evidence="13">
    <location>
        <position position="81"/>
    </location>
</feature>
<dbReference type="InterPro" id="IPR001967">
    <property type="entry name" value="Peptidase_S11_N"/>
</dbReference>
<dbReference type="InterPro" id="IPR012907">
    <property type="entry name" value="Peptidase_S11_C"/>
</dbReference>
<evidence type="ECO:0000256" key="9">
    <source>
        <dbReference type="ARBA" id="ARBA00022960"/>
    </source>
</evidence>
<evidence type="ECO:0000256" key="5">
    <source>
        <dbReference type="ARBA" id="ARBA00022645"/>
    </source>
</evidence>
<keyword evidence="7" id="KW-0732">Signal</keyword>
<evidence type="ECO:0000256" key="15">
    <source>
        <dbReference type="RuleBase" id="RU004016"/>
    </source>
</evidence>
<comment type="pathway">
    <text evidence="2">Cell wall biogenesis; peptidoglycan biosynthesis.</text>
</comment>
<evidence type="ECO:0000256" key="10">
    <source>
        <dbReference type="ARBA" id="ARBA00022984"/>
    </source>
</evidence>
<keyword evidence="8" id="KW-0378">Hydrolase</keyword>
<dbReference type="EMBL" id="JAIULA010000014">
    <property type="protein sequence ID" value="MCP0887229.1"/>
    <property type="molecule type" value="Genomic_DNA"/>
</dbReference>
<keyword evidence="6" id="KW-0645">Protease</keyword>
<evidence type="ECO:0000313" key="17">
    <source>
        <dbReference type="EMBL" id="MCP0887229.1"/>
    </source>
</evidence>
<feature type="active site" description="Acyl-ester intermediate" evidence="13">
    <location>
        <position position="78"/>
    </location>
</feature>